<accession>X1PPQ6</accession>
<sequence>ITVPGLINLDFADVKAVMKDAGPAWMSMGVGSSKNRAVDAATEALASPLLDVSVDGAKGVLFNVAGGTGLTLFEVNEAADVIKQAVDPEANIIFGVVQDPSMGEEIRITLIATGFASKLGLAGVSREEEFTELLRGLKGKEEELDVPAFLRRPLFSHRRQAITQSTRLIQTQPGVSRR</sequence>
<protein>
    <recommendedName>
        <fullName evidence="3">Tubulin/FtsZ 2-layer sandwich domain-containing protein</fullName>
    </recommendedName>
</protein>
<dbReference type="GO" id="GO:0003924">
    <property type="term" value="F:GTPase activity"/>
    <property type="evidence" value="ECO:0007669"/>
    <property type="project" value="InterPro"/>
</dbReference>
<dbReference type="PANTHER" id="PTHR30314:SF3">
    <property type="entry name" value="MITOCHONDRIAL DIVISION PROTEIN FSZA"/>
    <property type="match status" value="1"/>
</dbReference>
<dbReference type="InterPro" id="IPR037103">
    <property type="entry name" value="Tubulin/FtsZ-like_C"/>
</dbReference>
<dbReference type="SUPFAM" id="SSF55307">
    <property type="entry name" value="Tubulin C-terminal domain-like"/>
    <property type="match status" value="1"/>
</dbReference>
<organism evidence="4">
    <name type="scientific">marine sediment metagenome</name>
    <dbReference type="NCBI Taxonomy" id="412755"/>
    <lineage>
        <taxon>unclassified sequences</taxon>
        <taxon>metagenomes</taxon>
        <taxon>ecological metagenomes</taxon>
    </lineage>
</organism>
<dbReference type="Pfam" id="PF12327">
    <property type="entry name" value="FtsZ_C"/>
    <property type="match status" value="1"/>
</dbReference>
<dbReference type="PANTHER" id="PTHR30314">
    <property type="entry name" value="CELL DIVISION PROTEIN FTSZ-RELATED"/>
    <property type="match status" value="1"/>
</dbReference>
<reference evidence="4" key="1">
    <citation type="journal article" date="2014" name="Front. Microbiol.">
        <title>High frequency of phylogenetically diverse reductive dehalogenase-homologous genes in deep subseafloor sedimentary metagenomes.</title>
        <authorList>
            <person name="Kawai M."/>
            <person name="Futagami T."/>
            <person name="Toyoda A."/>
            <person name="Takaki Y."/>
            <person name="Nishi S."/>
            <person name="Hori S."/>
            <person name="Arai W."/>
            <person name="Tsubouchi T."/>
            <person name="Morono Y."/>
            <person name="Uchiyama I."/>
            <person name="Ito T."/>
            <person name="Fujiyama A."/>
            <person name="Inagaki F."/>
            <person name="Takami H."/>
        </authorList>
    </citation>
    <scope>NUCLEOTIDE SEQUENCE</scope>
    <source>
        <strain evidence="4">Expedition CK06-06</strain>
    </source>
</reference>
<dbReference type="InterPro" id="IPR045061">
    <property type="entry name" value="FtsZ/CetZ"/>
</dbReference>
<keyword evidence="2" id="KW-0342">GTP-binding</keyword>
<dbReference type="Gene3D" id="3.30.1330.20">
    <property type="entry name" value="Tubulin/FtsZ, C-terminal domain"/>
    <property type="match status" value="1"/>
</dbReference>
<dbReference type="SMART" id="SM00865">
    <property type="entry name" value="Tubulin_C"/>
    <property type="match status" value="1"/>
</dbReference>
<dbReference type="GO" id="GO:0032153">
    <property type="term" value="C:cell division site"/>
    <property type="evidence" value="ECO:0007669"/>
    <property type="project" value="TreeGrafter"/>
</dbReference>
<dbReference type="GO" id="GO:0051301">
    <property type="term" value="P:cell division"/>
    <property type="evidence" value="ECO:0007669"/>
    <property type="project" value="TreeGrafter"/>
</dbReference>
<dbReference type="GO" id="GO:0005737">
    <property type="term" value="C:cytoplasm"/>
    <property type="evidence" value="ECO:0007669"/>
    <property type="project" value="TreeGrafter"/>
</dbReference>
<keyword evidence="1" id="KW-0547">Nucleotide-binding</keyword>
<evidence type="ECO:0000256" key="1">
    <source>
        <dbReference type="ARBA" id="ARBA00022741"/>
    </source>
</evidence>
<dbReference type="GO" id="GO:0005525">
    <property type="term" value="F:GTP binding"/>
    <property type="evidence" value="ECO:0007669"/>
    <property type="project" value="UniProtKB-KW"/>
</dbReference>
<proteinExistence type="predicted"/>
<dbReference type="InterPro" id="IPR018316">
    <property type="entry name" value="Tubulin/FtsZ_2-layer-sand-dom"/>
</dbReference>
<name>X1PPQ6_9ZZZZ</name>
<gene>
    <name evidence="4" type="ORF">S06H3_57204</name>
</gene>
<dbReference type="AlphaFoldDB" id="X1PPQ6"/>
<feature type="non-terminal residue" evidence="4">
    <location>
        <position position="1"/>
    </location>
</feature>
<evidence type="ECO:0000259" key="3">
    <source>
        <dbReference type="SMART" id="SM00865"/>
    </source>
</evidence>
<dbReference type="EMBL" id="BARV01036892">
    <property type="protein sequence ID" value="GAI57838.1"/>
    <property type="molecule type" value="Genomic_DNA"/>
</dbReference>
<dbReference type="InterPro" id="IPR024757">
    <property type="entry name" value="FtsZ_C"/>
</dbReference>
<comment type="caution">
    <text evidence="4">The sequence shown here is derived from an EMBL/GenBank/DDBJ whole genome shotgun (WGS) entry which is preliminary data.</text>
</comment>
<dbReference type="InterPro" id="IPR008280">
    <property type="entry name" value="Tub_FtsZ_C"/>
</dbReference>
<feature type="domain" description="Tubulin/FtsZ 2-layer sandwich" evidence="3">
    <location>
        <begin position="7"/>
        <end position="124"/>
    </location>
</feature>
<evidence type="ECO:0000313" key="4">
    <source>
        <dbReference type="EMBL" id="GAI57838.1"/>
    </source>
</evidence>
<evidence type="ECO:0000256" key="2">
    <source>
        <dbReference type="ARBA" id="ARBA00023134"/>
    </source>
</evidence>